<feature type="transmembrane region" description="Helical" evidence="9">
    <location>
        <begin position="240"/>
        <end position="267"/>
    </location>
</feature>
<feature type="transmembrane region" description="Helical" evidence="9">
    <location>
        <begin position="154"/>
        <end position="174"/>
    </location>
</feature>
<evidence type="ECO:0000256" key="8">
    <source>
        <dbReference type="ARBA" id="ARBA00023136"/>
    </source>
</evidence>
<dbReference type="Proteomes" id="UP000694388">
    <property type="component" value="Unplaced"/>
</dbReference>
<comment type="pathway">
    <text evidence="2">Protein modification; protein glycosylation.</text>
</comment>
<dbReference type="AlphaFoldDB" id="A0A8C4N9V1"/>
<keyword evidence="7 9" id="KW-1133">Transmembrane helix</keyword>
<dbReference type="InterPro" id="IPR003342">
    <property type="entry name" value="ArnT-like_N"/>
</dbReference>
<evidence type="ECO:0000256" key="7">
    <source>
        <dbReference type="ARBA" id="ARBA00022989"/>
    </source>
</evidence>
<evidence type="ECO:0000256" key="6">
    <source>
        <dbReference type="ARBA" id="ARBA00022692"/>
    </source>
</evidence>
<protein>
    <recommendedName>
        <fullName evidence="10">ArnT-like N-terminal domain-containing protein</fullName>
    </recommendedName>
</protein>
<comment type="similarity">
    <text evidence="3">Belongs to the glycosyltransferase 39 family.</text>
</comment>
<accession>A0A8C4N9V1</accession>
<feature type="transmembrane region" description="Helical" evidence="9">
    <location>
        <begin position="106"/>
        <end position="123"/>
    </location>
</feature>
<dbReference type="UniPathway" id="UPA00378"/>
<proteinExistence type="inferred from homology"/>
<keyword evidence="8 9" id="KW-0472">Membrane</keyword>
<sequence>DRSQGSLHLIMHFDVDIYLLVISATALTSRLQGLSHPNAVVFDEVYYGQFVNLYVNGVFFFDDSGPPLGHMLLALGAYLGGFDGKFKWERIGTEYTSNVPVWHMRVIPAVAGSLVIPLAYLILLELGYSHMTACLAAVLLLLDNALLTQSRFMLMESMLICFSFLAIVAFLKFRNTQKTRPFSRAWWAWLLLCGMAMSAAVGIKYVGLFTCFLLMIFGATETWGIIGDRSLSNLRITCHILAQLLGMVVWPAVLYLSMFCLHFNLLWHAGPHDHMMTSAFQARNFSFVHPFIPTPLSTTSSPTPFTLAVCLLLLEMFPLTHCPWLPLVIIFPTFTGPYIFGMKEKERRQIYLCKECFNPSLIPPHSHVLLPYPPPTLLFVLMYLPARNVSNTMAGFDRPLCFGEGEGEKGWRANLPTSGKSALTSALPR</sequence>
<feature type="domain" description="ArnT-like N-terminal" evidence="10">
    <location>
        <begin position="23"/>
        <end position="266"/>
    </location>
</feature>
<keyword evidence="4" id="KW-0328">Glycosyltransferase</keyword>
<keyword evidence="12" id="KW-1185">Reference proteome</keyword>
<dbReference type="PANTHER" id="PTHR10050:SF51">
    <property type="entry name" value="PROTEIN O-MANNOSYL-TRANSFERASE 1"/>
    <property type="match status" value="1"/>
</dbReference>
<evidence type="ECO:0000313" key="11">
    <source>
        <dbReference type="Ensembl" id="ENSEBUP00000002938.1"/>
    </source>
</evidence>
<evidence type="ECO:0000256" key="4">
    <source>
        <dbReference type="ARBA" id="ARBA00022676"/>
    </source>
</evidence>
<feature type="transmembrane region" description="Helical" evidence="9">
    <location>
        <begin position="323"/>
        <end position="340"/>
    </location>
</feature>
<dbReference type="GeneTree" id="ENSGT00940000158049"/>
<evidence type="ECO:0000256" key="9">
    <source>
        <dbReference type="SAM" id="Phobius"/>
    </source>
</evidence>
<name>A0A8C4N9V1_EPTBU</name>
<evidence type="ECO:0000256" key="1">
    <source>
        <dbReference type="ARBA" id="ARBA00004127"/>
    </source>
</evidence>
<reference evidence="11" key="2">
    <citation type="submission" date="2025-09" db="UniProtKB">
        <authorList>
            <consortium name="Ensembl"/>
        </authorList>
    </citation>
    <scope>IDENTIFICATION</scope>
</reference>
<dbReference type="Ensembl" id="ENSEBUT00000003301.1">
    <property type="protein sequence ID" value="ENSEBUP00000002938.1"/>
    <property type="gene ID" value="ENSEBUG00000002140.1"/>
</dbReference>
<dbReference type="PANTHER" id="PTHR10050">
    <property type="entry name" value="DOLICHYL-PHOSPHATE-MANNOSE--PROTEIN MANNOSYLTRANSFERASE"/>
    <property type="match status" value="1"/>
</dbReference>
<dbReference type="Pfam" id="PF02366">
    <property type="entry name" value="PMT"/>
    <property type="match status" value="1"/>
</dbReference>
<evidence type="ECO:0000256" key="5">
    <source>
        <dbReference type="ARBA" id="ARBA00022679"/>
    </source>
</evidence>
<evidence type="ECO:0000256" key="2">
    <source>
        <dbReference type="ARBA" id="ARBA00004922"/>
    </source>
</evidence>
<dbReference type="InterPro" id="IPR027005">
    <property type="entry name" value="PMT-like"/>
</dbReference>
<evidence type="ECO:0000256" key="3">
    <source>
        <dbReference type="ARBA" id="ARBA00007222"/>
    </source>
</evidence>
<feature type="transmembrane region" description="Helical" evidence="9">
    <location>
        <begin position="186"/>
        <end position="219"/>
    </location>
</feature>
<dbReference type="GO" id="GO:0004169">
    <property type="term" value="F:dolichyl-phosphate-mannose-protein mannosyltransferase activity"/>
    <property type="evidence" value="ECO:0007669"/>
    <property type="project" value="TreeGrafter"/>
</dbReference>
<keyword evidence="6 9" id="KW-0812">Transmembrane</keyword>
<dbReference type="GO" id="GO:0016020">
    <property type="term" value="C:membrane"/>
    <property type="evidence" value="ECO:0007669"/>
    <property type="project" value="InterPro"/>
</dbReference>
<comment type="subcellular location">
    <subcellularLocation>
        <location evidence="1">Endomembrane system</location>
        <topology evidence="1">Multi-pass membrane protein</topology>
    </subcellularLocation>
</comment>
<keyword evidence="5" id="KW-0808">Transferase</keyword>
<evidence type="ECO:0000313" key="12">
    <source>
        <dbReference type="Proteomes" id="UP000694388"/>
    </source>
</evidence>
<reference evidence="11" key="1">
    <citation type="submission" date="2025-08" db="UniProtKB">
        <authorList>
            <consortium name="Ensembl"/>
        </authorList>
    </citation>
    <scope>IDENTIFICATION</scope>
</reference>
<organism evidence="11 12">
    <name type="scientific">Eptatretus burgeri</name>
    <name type="common">Inshore hagfish</name>
    <dbReference type="NCBI Taxonomy" id="7764"/>
    <lineage>
        <taxon>Eukaryota</taxon>
        <taxon>Metazoa</taxon>
        <taxon>Chordata</taxon>
        <taxon>Craniata</taxon>
        <taxon>Vertebrata</taxon>
        <taxon>Cyclostomata</taxon>
        <taxon>Myxini</taxon>
        <taxon>Myxiniformes</taxon>
        <taxon>Myxinidae</taxon>
        <taxon>Eptatretinae</taxon>
        <taxon>Eptatretus</taxon>
    </lineage>
</organism>
<dbReference type="GO" id="GO:0005783">
    <property type="term" value="C:endoplasmic reticulum"/>
    <property type="evidence" value="ECO:0007669"/>
    <property type="project" value="TreeGrafter"/>
</dbReference>
<evidence type="ECO:0000259" key="10">
    <source>
        <dbReference type="Pfam" id="PF02366"/>
    </source>
</evidence>